<dbReference type="AlphaFoldDB" id="A0A1M6HRW8"/>
<dbReference type="Gene3D" id="2.60.120.10">
    <property type="entry name" value="Jelly Rolls"/>
    <property type="match status" value="1"/>
</dbReference>
<dbReference type="GO" id="GO:0003677">
    <property type="term" value="F:DNA binding"/>
    <property type="evidence" value="ECO:0007669"/>
    <property type="project" value="UniProtKB-KW"/>
</dbReference>
<keyword evidence="1" id="KW-0238">DNA-binding</keyword>
<evidence type="ECO:0000313" key="3">
    <source>
        <dbReference type="EMBL" id="SHJ24960.1"/>
    </source>
</evidence>
<sequence length="151" mass="17227">MAYEGIILADELKIEEIFSIHYFEYMNNFSFEGETHDFWEFICVDKGEVNIQAGEKHLTLTKGNIAFHKPNQFHNVTTNGTSAPNLVVISFRCTAPCMKHFEDRVLQMSEVDRTLIAKTLTRPSAVSLLRLITLTPRSSSWWRSLISAPSS</sequence>
<organism evidence="3 4">
    <name type="scientific">Hespellia stercorisuis DSM 15480</name>
    <dbReference type="NCBI Taxonomy" id="1121950"/>
    <lineage>
        <taxon>Bacteria</taxon>
        <taxon>Bacillati</taxon>
        <taxon>Bacillota</taxon>
        <taxon>Clostridia</taxon>
        <taxon>Lachnospirales</taxon>
        <taxon>Lachnospiraceae</taxon>
        <taxon>Hespellia</taxon>
    </lineage>
</organism>
<dbReference type="EMBL" id="FQZY01000005">
    <property type="protein sequence ID" value="SHJ24960.1"/>
    <property type="molecule type" value="Genomic_DNA"/>
</dbReference>
<accession>A0A1M6HRW8</accession>
<dbReference type="InterPro" id="IPR003313">
    <property type="entry name" value="AraC-bd"/>
</dbReference>
<dbReference type="GO" id="GO:0006355">
    <property type="term" value="P:regulation of DNA-templated transcription"/>
    <property type="evidence" value="ECO:0007669"/>
    <property type="project" value="InterPro"/>
</dbReference>
<feature type="domain" description="AraC-type arabinose-binding/dimerisation" evidence="2">
    <location>
        <begin position="25"/>
        <end position="80"/>
    </location>
</feature>
<dbReference type="Pfam" id="PF02311">
    <property type="entry name" value="AraC_binding"/>
    <property type="match status" value="1"/>
</dbReference>
<dbReference type="STRING" id="1121950.SAMN02745243_00119"/>
<name>A0A1M6HRW8_9FIRM</name>
<dbReference type="Proteomes" id="UP000184301">
    <property type="component" value="Unassembled WGS sequence"/>
</dbReference>
<dbReference type="SUPFAM" id="SSF51182">
    <property type="entry name" value="RmlC-like cupins"/>
    <property type="match status" value="1"/>
</dbReference>
<dbReference type="InterPro" id="IPR011051">
    <property type="entry name" value="RmlC_Cupin_sf"/>
</dbReference>
<gene>
    <name evidence="3" type="ORF">SAMN02745243_00119</name>
</gene>
<reference evidence="3 4" key="1">
    <citation type="submission" date="2016-11" db="EMBL/GenBank/DDBJ databases">
        <authorList>
            <person name="Jaros S."/>
            <person name="Januszkiewicz K."/>
            <person name="Wedrychowicz H."/>
        </authorList>
    </citation>
    <scope>NUCLEOTIDE SEQUENCE [LARGE SCALE GENOMIC DNA]</scope>
    <source>
        <strain evidence="3 4">DSM 15480</strain>
    </source>
</reference>
<dbReference type="InterPro" id="IPR014710">
    <property type="entry name" value="RmlC-like_jellyroll"/>
</dbReference>
<keyword evidence="4" id="KW-1185">Reference proteome</keyword>
<evidence type="ECO:0000259" key="2">
    <source>
        <dbReference type="Pfam" id="PF02311"/>
    </source>
</evidence>
<protein>
    <submittedName>
        <fullName evidence="3">AraC-like ligand binding domain-containing protein</fullName>
    </submittedName>
</protein>
<proteinExistence type="predicted"/>
<evidence type="ECO:0000256" key="1">
    <source>
        <dbReference type="ARBA" id="ARBA00023125"/>
    </source>
</evidence>
<evidence type="ECO:0000313" key="4">
    <source>
        <dbReference type="Proteomes" id="UP000184301"/>
    </source>
</evidence>